<comment type="caution">
    <text evidence="6">The sequence shown here is derived from an EMBL/GenBank/DDBJ whole genome shotgun (WGS) entry which is preliminary data.</text>
</comment>
<dbReference type="Proteomes" id="UP001519460">
    <property type="component" value="Unassembled WGS sequence"/>
</dbReference>
<dbReference type="AlphaFoldDB" id="A0ABD0LY61"/>
<dbReference type="CDD" id="cd07990">
    <property type="entry name" value="LPLAT_LCLAT1-like"/>
    <property type="match status" value="1"/>
</dbReference>
<dbReference type="EMBL" id="JACVVK020000017">
    <property type="protein sequence ID" value="KAK7504076.1"/>
    <property type="molecule type" value="Genomic_DNA"/>
</dbReference>
<organism evidence="6 7">
    <name type="scientific">Batillaria attramentaria</name>
    <dbReference type="NCBI Taxonomy" id="370345"/>
    <lineage>
        <taxon>Eukaryota</taxon>
        <taxon>Metazoa</taxon>
        <taxon>Spiralia</taxon>
        <taxon>Lophotrochozoa</taxon>
        <taxon>Mollusca</taxon>
        <taxon>Gastropoda</taxon>
        <taxon>Caenogastropoda</taxon>
        <taxon>Sorbeoconcha</taxon>
        <taxon>Cerithioidea</taxon>
        <taxon>Batillariidae</taxon>
        <taxon>Batillaria</taxon>
    </lineage>
</organism>
<reference evidence="6 7" key="1">
    <citation type="journal article" date="2023" name="Sci. Data">
        <title>Genome assembly of the Korean intertidal mud-creeper Batillaria attramentaria.</title>
        <authorList>
            <person name="Patra A.K."/>
            <person name="Ho P.T."/>
            <person name="Jun S."/>
            <person name="Lee S.J."/>
            <person name="Kim Y."/>
            <person name="Won Y.J."/>
        </authorList>
    </citation>
    <scope>NUCLEOTIDE SEQUENCE [LARGE SCALE GENOMIC DNA]</scope>
    <source>
        <strain evidence="6">Wonlab-2016</strain>
    </source>
</reference>
<gene>
    <name evidence="6" type="ORF">BaRGS_00004808</name>
</gene>
<protein>
    <recommendedName>
        <fullName evidence="5">Phospholipid/glycerol acyltransferase domain-containing protein</fullName>
    </recommendedName>
</protein>
<name>A0ABD0LY61_9CAEN</name>
<evidence type="ECO:0000259" key="5">
    <source>
        <dbReference type="SMART" id="SM00563"/>
    </source>
</evidence>
<sequence>MLLSVAIFIQHLHWLAPAAVMFGAAPCFLMVWWPARVCTALLPKRFYRRADDFLFSTYLRLMLFFFENCTGIEVMFYGEVDALLSSEPVENAIYISNHQSTMDWILGCSLALRRGALSRCRYVVKDGLKYFPLYGFYLNQHGTLFIQRAGKFKAEKAKKQLRAMVADKMPMWMVVFPEGTRFNPELKDVISSSREFSRKQGTSELSNVLYPRAKATQVCAEELKDYVSCMYDITIAYNNTRDVETGRRTASPGMPDFLSGHTSKVHIHISKIPVQEIPEEEEQFKLWLHHRFQLKEKLLTNFYSCEDQSKASFPGESHHLPLALRSTFPSFLLWGGSFAVCMAFKEARSIYWKTGLVSFVVGLAWVSART</sequence>
<dbReference type="Pfam" id="PF01553">
    <property type="entry name" value="Acyltransferase"/>
    <property type="match status" value="1"/>
</dbReference>
<feature type="domain" description="Phospholipid/glycerol acyltransferase" evidence="5">
    <location>
        <begin position="92"/>
        <end position="217"/>
    </location>
</feature>
<keyword evidence="3" id="KW-0012">Acyltransferase</keyword>
<dbReference type="InterPro" id="IPR002123">
    <property type="entry name" value="Plipid/glycerol_acylTrfase"/>
</dbReference>
<dbReference type="Pfam" id="PF16076">
    <property type="entry name" value="Acyltransf_C"/>
    <property type="match status" value="1"/>
</dbReference>
<evidence type="ECO:0000313" key="6">
    <source>
        <dbReference type="EMBL" id="KAK7504076.1"/>
    </source>
</evidence>
<comment type="similarity">
    <text evidence="1">Belongs to the 1-acyl-sn-glycerol-3-phosphate acyltransferase family.</text>
</comment>
<evidence type="ECO:0000256" key="3">
    <source>
        <dbReference type="ARBA" id="ARBA00023315"/>
    </source>
</evidence>
<evidence type="ECO:0000256" key="2">
    <source>
        <dbReference type="ARBA" id="ARBA00022679"/>
    </source>
</evidence>
<evidence type="ECO:0000256" key="1">
    <source>
        <dbReference type="ARBA" id="ARBA00008655"/>
    </source>
</evidence>
<evidence type="ECO:0000313" key="7">
    <source>
        <dbReference type="Proteomes" id="UP001519460"/>
    </source>
</evidence>
<keyword evidence="7" id="KW-1185">Reference proteome</keyword>
<dbReference type="GO" id="GO:0016746">
    <property type="term" value="F:acyltransferase activity"/>
    <property type="evidence" value="ECO:0007669"/>
    <property type="project" value="UniProtKB-KW"/>
</dbReference>
<dbReference type="InterPro" id="IPR032098">
    <property type="entry name" value="Acyltransf_C"/>
</dbReference>
<dbReference type="PANTHER" id="PTHR10983:SF73">
    <property type="entry name" value="1-ACYL-SN-GLYCEROL-3-PHOSPHATE ACYLTRANSFERASE EPSILON"/>
    <property type="match status" value="1"/>
</dbReference>
<dbReference type="SMART" id="SM00563">
    <property type="entry name" value="PlsC"/>
    <property type="match status" value="1"/>
</dbReference>
<keyword evidence="4" id="KW-1133">Transmembrane helix</keyword>
<evidence type="ECO:0000256" key="4">
    <source>
        <dbReference type="SAM" id="Phobius"/>
    </source>
</evidence>
<feature type="transmembrane region" description="Helical" evidence="4">
    <location>
        <begin position="12"/>
        <end position="35"/>
    </location>
</feature>
<accession>A0ABD0LY61</accession>
<dbReference type="PANTHER" id="PTHR10983">
    <property type="entry name" value="1-ACYLGLYCEROL-3-PHOSPHATE ACYLTRANSFERASE-RELATED"/>
    <property type="match status" value="1"/>
</dbReference>
<keyword evidence="4" id="KW-0472">Membrane</keyword>
<keyword evidence="2" id="KW-0808">Transferase</keyword>
<proteinExistence type="inferred from homology"/>
<dbReference type="SUPFAM" id="SSF69593">
    <property type="entry name" value="Glycerol-3-phosphate (1)-acyltransferase"/>
    <property type="match status" value="1"/>
</dbReference>
<keyword evidence="4" id="KW-0812">Transmembrane</keyword>